<evidence type="ECO:0000313" key="1">
    <source>
        <dbReference type="EMBL" id="ACG78458.1"/>
    </source>
</evidence>
<keyword evidence="2" id="KW-1185">Reference proteome</keyword>
<dbReference type="PANTHER" id="PTHR36922:SF1">
    <property type="entry name" value="DUF1993 DOMAIN-CONTAINING PROTEIN"/>
    <property type="match status" value="1"/>
</dbReference>
<dbReference type="PANTHER" id="PTHR36922">
    <property type="entry name" value="BLL2446 PROTEIN"/>
    <property type="match status" value="1"/>
</dbReference>
<name>B4RE25_PHEZH</name>
<accession>B4RE25</accession>
<dbReference type="eggNOG" id="COG3812">
    <property type="taxonomic scope" value="Bacteria"/>
</dbReference>
<reference evidence="1 2" key="1">
    <citation type="journal article" date="2008" name="BMC Genomics">
        <title>Complete genome of Phenylobacterium zucineum - a novel facultative intracellular bacterium isolated from human erythroleukemia cell line K562.</title>
        <authorList>
            <person name="Luo Y."/>
            <person name="Xu X."/>
            <person name="Ding Z."/>
            <person name="Liu Z."/>
            <person name="Zhang B."/>
            <person name="Yan Z."/>
            <person name="Sun J."/>
            <person name="Hu S."/>
            <person name="Hu X."/>
        </authorList>
    </citation>
    <scope>NUCLEOTIDE SEQUENCE [LARGE SCALE GENOMIC DNA]</scope>
    <source>
        <strain evidence="1 2">HLK1</strain>
    </source>
</reference>
<organism evidence="1 2">
    <name type="scientific">Phenylobacterium zucineum (strain HLK1)</name>
    <dbReference type="NCBI Taxonomy" id="450851"/>
    <lineage>
        <taxon>Bacteria</taxon>
        <taxon>Pseudomonadati</taxon>
        <taxon>Pseudomonadota</taxon>
        <taxon>Alphaproteobacteria</taxon>
        <taxon>Caulobacterales</taxon>
        <taxon>Caulobacteraceae</taxon>
        <taxon>Phenylobacterium</taxon>
    </lineage>
</organism>
<evidence type="ECO:0000313" key="2">
    <source>
        <dbReference type="Proteomes" id="UP000001868"/>
    </source>
</evidence>
<dbReference type="InterPro" id="IPR034660">
    <property type="entry name" value="DinB/YfiT-like"/>
</dbReference>
<dbReference type="OrthoDB" id="338237at2"/>
<dbReference type="AlphaFoldDB" id="B4RE25"/>
<dbReference type="SUPFAM" id="SSF109854">
    <property type="entry name" value="DinB/YfiT-like putative metalloenzymes"/>
    <property type="match status" value="1"/>
</dbReference>
<dbReference type="Gene3D" id="1.20.120.450">
    <property type="entry name" value="dinb family like domain"/>
    <property type="match status" value="1"/>
</dbReference>
<dbReference type="InterPro" id="IPR018531">
    <property type="entry name" value="DUF1993"/>
</dbReference>
<dbReference type="EMBL" id="CP000747">
    <property type="protein sequence ID" value="ACG78458.1"/>
    <property type="molecule type" value="Genomic_DNA"/>
</dbReference>
<dbReference type="HOGENOM" id="CLU_090929_1_0_5"/>
<dbReference type="KEGG" id="pzu:PHZ_c2047"/>
<dbReference type="Proteomes" id="UP000001868">
    <property type="component" value="Chromosome"/>
</dbReference>
<evidence type="ECO:0008006" key="3">
    <source>
        <dbReference type="Google" id="ProtNLM"/>
    </source>
</evidence>
<proteinExistence type="predicted"/>
<sequence length="177" mass="19329">MSLSLYEASIPVYLQMLRNLAALLDKAEAHAKAEGRDPDAYAGARLIEDMHPLNRQIHMASDAAKGGAARLAGLAPPSFPDVETTFPELRERIGKTIAFVESVKPEQVNGREEATIELPLPNRTLTFTGRDFLLKFSLPNFFFHVTTAYALLRKEGVPLGKLDYLAGAVPLAQAEPA</sequence>
<dbReference type="STRING" id="450851.PHZ_c2047"/>
<protein>
    <recommendedName>
        <fullName evidence="3">DUF1993 domain-containing protein</fullName>
    </recommendedName>
</protein>
<dbReference type="RefSeq" id="WP_012522600.1">
    <property type="nucleotide sequence ID" value="NC_011144.1"/>
</dbReference>
<gene>
    <name evidence="1" type="ordered locus">PHZ_c2047</name>
</gene>
<dbReference type="Pfam" id="PF09351">
    <property type="entry name" value="DUF1993"/>
    <property type="match status" value="1"/>
</dbReference>